<gene>
    <name evidence="2" type="ORF">GCM10010976_12410</name>
</gene>
<sequence length="121" mass="13723">MKTAKYVSIIILLGILVISCKNQDRSSIDKLAILNFSPPEEICEINDIKLYGKVKFVTSFPDLKIQYVSSFPDIKVQFVESFPEDCGQWHIVESFPDFTIQVVESFPDIKVQVVSSFPGMN</sequence>
<accession>A0A917GES3</accession>
<protein>
    <recommendedName>
        <fullName evidence="1">7(1) septoil knot domain-containing protein</fullName>
    </recommendedName>
</protein>
<name>A0A917GES3_9FLAO</name>
<dbReference type="InterPro" id="IPR046148">
    <property type="entry name" value="Septknot"/>
</dbReference>
<comment type="caution">
    <text evidence="2">The sequence shown here is derived from an EMBL/GenBank/DDBJ whole genome shotgun (WGS) entry which is preliminary data.</text>
</comment>
<reference evidence="2" key="2">
    <citation type="submission" date="2020-09" db="EMBL/GenBank/DDBJ databases">
        <authorList>
            <person name="Sun Q."/>
            <person name="Zhou Y."/>
        </authorList>
    </citation>
    <scope>NUCLEOTIDE SEQUENCE</scope>
    <source>
        <strain evidence="2">CGMCC 1.12751</strain>
    </source>
</reference>
<organism evidence="2 3">
    <name type="scientific">Bizionia arctica</name>
    <dbReference type="NCBI Taxonomy" id="1495645"/>
    <lineage>
        <taxon>Bacteria</taxon>
        <taxon>Pseudomonadati</taxon>
        <taxon>Bacteroidota</taxon>
        <taxon>Flavobacteriia</taxon>
        <taxon>Flavobacteriales</taxon>
        <taxon>Flavobacteriaceae</taxon>
        <taxon>Bizionia</taxon>
    </lineage>
</organism>
<dbReference type="Pfam" id="PF19647">
    <property type="entry name" value="Septknot"/>
    <property type="match status" value="1"/>
</dbReference>
<dbReference type="RefSeq" id="WP_188462876.1">
    <property type="nucleotide sequence ID" value="NZ_BMFQ01000001.1"/>
</dbReference>
<reference evidence="2" key="1">
    <citation type="journal article" date="2014" name="Int. J. Syst. Evol. Microbiol.">
        <title>Complete genome sequence of Corynebacterium casei LMG S-19264T (=DSM 44701T), isolated from a smear-ripened cheese.</title>
        <authorList>
            <consortium name="US DOE Joint Genome Institute (JGI-PGF)"/>
            <person name="Walter F."/>
            <person name="Albersmeier A."/>
            <person name="Kalinowski J."/>
            <person name="Ruckert C."/>
        </authorList>
    </citation>
    <scope>NUCLEOTIDE SEQUENCE</scope>
    <source>
        <strain evidence="2">CGMCC 1.12751</strain>
    </source>
</reference>
<dbReference type="AlphaFoldDB" id="A0A917GES3"/>
<feature type="domain" description="7(1) septoil knot" evidence="1">
    <location>
        <begin position="48"/>
        <end position="121"/>
    </location>
</feature>
<keyword evidence="3" id="KW-1185">Reference proteome</keyword>
<dbReference type="EMBL" id="BMFQ01000001">
    <property type="protein sequence ID" value="GGG42386.1"/>
    <property type="molecule type" value="Genomic_DNA"/>
</dbReference>
<evidence type="ECO:0000313" key="2">
    <source>
        <dbReference type="EMBL" id="GGG42386.1"/>
    </source>
</evidence>
<evidence type="ECO:0000259" key="1">
    <source>
        <dbReference type="Pfam" id="PF19647"/>
    </source>
</evidence>
<dbReference type="Proteomes" id="UP000625976">
    <property type="component" value="Unassembled WGS sequence"/>
</dbReference>
<proteinExistence type="predicted"/>
<dbReference type="PROSITE" id="PS51257">
    <property type="entry name" value="PROKAR_LIPOPROTEIN"/>
    <property type="match status" value="1"/>
</dbReference>
<evidence type="ECO:0000313" key="3">
    <source>
        <dbReference type="Proteomes" id="UP000625976"/>
    </source>
</evidence>